<evidence type="ECO:0000313" key="2">
    <source>
        <dbReference type="EMBL" id="MES0837717.1"/>
    </source>
</evidence>
<reference evidence="2 3" key="1">
    <citation type="submission" date="2024-06" db="EMBL/GenBank/DDBJ databases">
        <authorList>
            <person name="Bataeva Y.V."/>
            <person name="Grigorian L.N."/>
            <person name="Solomentsev V.I."/>
        </authorList>
    </citation>
    <scope>NUCLEOTIDE SEQUENCE [LARGE SCALE GENOMIC DNA]</scope>
    <source>
        <strain evidence="3">SCPM-O-B-12605 (RCAM04882)</strain>
    </source>
</reference>
<evidence type="ECO:0000313" key="3">
    <source>
        <dbReference type="Proteomes" id="UP001432401"/>
    </source>
</evidence>
<dbReference type="EMBL" id="JBEQNB010000020">
    <property type="protein sequence ID" value="MES0837717.1"/>
    <property type="molecule type" value="Genomic_DNA"/>
</dbReference>
<gene>
    <name evidence="2" type="ORF">ABUK86_28365</name>
</gene>
<sequence length="53" mass="5916">MSTKTWVWISWATLALALITLLPGAAWWAWAIWALIAVGVITLHALARRAELM</sequence>
<comment type="caution">
    <text evidence="2">The sequence shown here is derived from an EMBL/GenBank/DDBJ whole genome shotgun (WGS) entry which is preliminary data.</text>
</comment>
<dbReference type="RefSeq" id="WP_267945269.1">
    <property type="nucleotide sequence ID" value="NZ_JBEQNA010000015.1"/>
</dbReference>
<keyword evidence="1" id="KW-0472">Membrane</keyword>
<dbReference type="Proteomes" id="UP001432401">
    <property type="component" value="Unassembled WGS sequence"/>
</dbReference>
<feature type="transmembrane region" description="Helical" evidence="1">
    <location>
        <begin position="27"/>
        <end position="47"/>
    </location>
</feature>
<keyword evidence="1" id="KW-0812">Transmembrane</keyword>
<evidence type="ECO:0000256" key="1">
    <source>
        <dbReference type="SAM" id="Phobius"/>
    </source>
</evidence>
<proteinExistence type="predicted"/>
<keyword evidence="3" id="KW-1185">Reference proteome</keyword>
<keyword evidence="1" id="KW-1133">Transmembrane helix</keyword>
<protein>
    <submittedName>
        <fullName evidence="2">Uncharacterized protein</fullName>
    </submittedName>
</protein>
<organism evidence="2 3">
    <name type="scientific">Nocardiopsis tropica</name>
    <dbReference type="NCBI Taxonomy" id="109330"/>
    <lineage>
        <taxon>Bacteria</taxon>
        <taxon>Bacillati</taxon>
        <taxon>Actinomycetota</taxon>
        <taxon>Actinomycetes</taxon>
        <taxon>Streptosporangiales</taxon>
        <taxon>Nocardiopsidaceae</taxon>
        <taxon>Nocardiopsis</taxon>
    </lineage>
</organism>
<name>A0ABV2A2Y3_9ACTN</name>
<accession>A0ABV2A2Y3</accession>